<comment type="caution">
    <text evidence="4">The sequence shown here is derived from an EMBL/GenBank/DDBJ whole genome shotgun (WGS) entry which is preliminary data.</text>
</comment>
<organism evidence="4 5">
    <name type="scientific">Solitalea longa</name>
    <dbReference type="NCBI Taxonomy" id="2079460"/>
    <lineage>
        <taxon>Bacteria</taxon>
        <taxon>Pseudomonadati</taxon>
        <taxon>Bacteroidota</taxon>
        <taxon>Sphingobacteriia</taxon>
        <taxon>Sphingobacteriales</taxon>
        <taxon>Sphingobacteriaceae</taxon>
        <taxon>Solitalea</taxon>
    </lineage>
</organism>
<evidence type="ECO:0000256" key="3">
    <source>
        <dbReference type="SAM" id="Phobius"/>
    </source>
</evidence>
<keyword evidence="1" id="KW-0677">Repeat</keyword>
<sequence length="628" mass="71330">MKSFHLLATDNLEKKNFITRLFNIFTDMRQLVIYIVLILFPVVVFAQKNMDEALAQDFLRNGDYQKAADLYEDVYSKTGSESSYSNLINCLLKLKQFDKAEKIAAKQVKRNPGILRFQIDLGNVYKQSGNSSKAKEQFNKAINDISPDMFIISETGQKFYTIAEFDYAIQTFKKGRQVMGNETLFTYDLTRLYNLKQDKTAVIEEALLQLSVNPTFLSQAKSILSSSLQEPKDFETLKNVLQRKINKEGQSPDLADLTIWLYLQQKDFNQALEKAIVFNKVLNEDGERLLTVGEVAANAEQYDIAIKAFATITSLSPKSPLFDEAKMAFISTKNKKIVAGNYKHEDILSLEKDYEQAIAEFGKNNETLYMVRGLAHLKAYYLQKTDEAIALLDDAIKTPRISYAVQAQCKLDLGDIYVISGDIWEATLLYGQVDKALRDNPMGQEARFRSARLSFWNGDFDWAKAQLDVLKASTSQLFANDALNLSLLIGDNLGPDSTNKPLKMYAHADLEIFKNQLAGAKTTLDSLRAIYPGHPLEDDILMAESKISLKKGLYSDAAKTLTEIIERFNYDIWGDDALFMLADLNENQLNNKQKAQELYERLLTQFPGSLYVLEARKRFRSLRGDILN</sequence>
<dbReference type="Pfam" id="PF13174">
    <property type="entry name" value="TPR_6"/>
    <property type="match status" value="1"/>
</dbReference>
<reference evidence="4 5" key="1">
    <citation type="submission" date="2018-01" db="EMBL/GenBank/DDBJ databases">
        <authorList>
            <person name="Gaut B.S."/>
            <person name="Morton B.R."/>
            <person name="Clegg M.T."/>
            <person name="Duvall M.R."/>
        </authorList>
    </citation>
    <scope>NUCLEOTIDE SEQUENCE [LARGE SCALE GENOMIC DNA]</scope>
    <source>
        <strain evidence="4 5">HR-AV</strain>
    </source>
</reference>
<keyword evidence="3" id="KW-0812">Transmembrane</keyword>
<dbReference type="AlphaFoldDB" id="A0A2S4ZZ76"/>
<keyword evidence="5" id="KW-1185">Reference proteome</keyword>
<dbReference type="Pfam" id="PF13181">
    <property type="entry name" value="TPR_8"/>
    <property type="match status" value="1"/>
</dbReference>
<dbReference type="Pfam" id="PF14559">
    <property type="entry name" value="TPR_19"/>
    <property type="match status" value="1"/>
</dbReference>
<name>A0A2S4ZZ76_9SPHI</name>
<dbReference type="Proteomes" id="UP000236893">
    <property type="component" value="Unassembled WGS sequence"/>
</dbReference>
<dbReference type="InterPro" id="IPR051012">
    <property type="entry name" value="CellSynth/LPSAsmb/PSIAsmb"/>
</dbReference>
<dbReference type="PANTHER" id="PTHR45586">
    <property type="entry name" value="TPR REPEAT-CONTAINING PROTEIN PA4667"/>
    <property type="match status" value="1"/>
</dbReference>
<evidence type="ECO:0000313" key="5">
    <source>
        <dbReference type="Proteomes" id="UP000236893"/>
    </source>
</evidence>
<evidence type="ECO:0000313" key="4">
    <source>
        <dbReference type="EMBL" id="POY35654.1"/>
    </source>
</evidence>
<evidence type="ECO:0000256" key="2">
    <source>
        <dbReference type="ARBA" id="ARBA00022803"/>
    </source>
</evidence>
<proteinExistence type="predicted"/>
<gene>
    <name evidence="4" type="ORF">C3K47_14775</name>
</gene>
<dbReference type="SMART" id="SM00028">
    <property type="entry name" value="TPR"/>
    <property type="match status" value="3"/>
</dbReference>
<keyword evidence="3" id="KW-1133">Transmembrane helix</keyword>
<dbReference type="PANTHER" id="PTHR45586:SF1">
    <property type="entry name" value="LIPOPOLYSACCHARIDE ASSEMBLY PROTEIN B"/>
    <property type="match status" value="1"/>
</dbReference>
<dbReference type="InterPro" id="IPR011990">
    <property type="entry name" value="TPR-like_helical_dom_sf"/>
</dbReference>
<evidence type="ECO:0000256" key="1">
    <source>
        <dbReference type="ARBA" id="ARBA00022737"/>
    </source>
</evidence>
<feature type="transmembrane region" description="Helical" evidence="3">
    <location>
        <begin position="21"/>
        <end position="46"/>
    </location>
</feature>
<dbReference type="EMBL" id="PQVF01000010">
    <property type="protein sequence ID" value="POY35654.1"/>
    <property type="molecule type" value="Genomic_DNA"/>
</dbReference>
<keyword evidence="3" id="KW-0472">Membrane</keyword>
<keyword evidence="2" id="KW-0802">TPR repeat</keyword>
<dbReference type="SUPFAM" id="SSF48452">
    <property type="entry name" value="TPR-like"/>
    <property type="match status" value="3"/>
</dbReference>
<protein>
    <submittedName>
        <fullName evidence="4">Uncharacterized protein</fullName>
    </submittedName>
</protein>
<dbReference type="Gene3D" id="1.25.40.10">
    <property type="entry name" value="Tetratricopeptide repeat domain"/>
    <property type="match status" value="4"/>
</dbReference>
<dbReference type="InterPro" id="IPR019734">
    <property type="entry name" value="TPR_rpt"/>
</dbReference>
<accession>A0A2S4ZZ76</accession>